<dbReference type="OrthoDB" id="2535105at2759"/>
<accession>S7QB90</accession>
<evidence type="ECO:0000313" key="2">
    <source>
        <dbReference type="EMBL" id="EPQ56598.1"/>
    </source>
</evidence>
<gene>
    <name evidence="2" type="ORF">GLOTRDRAFT_93004</name>
</gene>
<dbReference type="HOGENOM" id="CLU_1001349_0_0_1"/>
<sequence length="278" mass="30961">MSSSISPLLTGAYQPIYVGVVISDVLYGIAFAQTVWYYRSYKKDRKMFQWLVGILWLIDTAHQCILNAVIWTSLIARRSQDIPTRLTIEQNWISTVIYVLPHRLKISLVFLSPVPGFSELGKSKLTFLIVPAVTAFGLSICMPVSTELTRKLMQSHSAYPVLNIQNVTSPLTASGVHLSKITVIVSPADHGVAISRGRLPYRYKLRSDYVLSSSPVKVCDYHRSTVLSCADYNDDYGDTPGIPLHQAAVLIYLLRLSRLSIRPIKQLGPGYPSFTGKA</sequence>
<feature type="transmembrane region" description="Helical" evidence="1">
    <location>
        <begin position="16"/>
        <end position="38"/>
    </location>
</feature>
<protein>
    <submittedName>
        <fullName evidence="2">Uncharacterized protein</fullName>
    </submittedName>
</protein>
<dbReference type="GeneID" id="19309434"/>
<reference evidence="2 3" key="1">
    <citation type="journal article" date="2012" name="Science">
        <title>The Paleozoic origin of enzymatic lignin decomposition reconstructed from 31 fungal genomes.</title>
        <authorList>
            <person name="Floudas D."/>
            <person name="Binder M."/>
            <person name="Riley R."/>
            <person name="Barry K."/>
            <person name="Blanchette R.A."/>
            <person name="Henrissat B."/>
            <person name="Martinez A.T."/>
            <person name="Otillar R."/>
            <person name="Spatafora J.W."/>
            <person name="Yadav J.S."/>
            <person name="Aerts A."/>
            <person name="Benoit I."/>
            <person name="Boyd A."/>
            <person name="Carlson A."/>
            <person name="Copeland A."/>
            <person name="Coutinho P.M."/>
            <person name="de Vries R.P."/>
            <person name="Ferreira P."/>
            <person name="Findley K."/>
            <person name="Foster B."/>
            <person name="Gaskell J."/>
            <person name="Glotzer D."/>
            <person name="Gorecki P."/>
            <person name="Heitman J."/>
            <person name="Hesse C."/>
            <person name="Hori C."/>
            <person name="Igarashi K."/>
            <person name="Jurgens J.A."/>
            <person name="Kallen N."/>
            <person name="Kersten P."/>
            <person name="Kohler A."/>
            <person name="Kuees U."/>
            <person name="Kumar T.K.A."/>
            <person name="Kuo A."/>
            <person name="LaButti K."/>
            <person name="Larrondo L.F."/>
            <person name="Lindquist E."/>
            <person name="Ling A."/>
            <person name="Lombard V."/>
            <person name="Lucas S."/>
            <person name="Lundell T."/>
            <person name="Martin R."/>
            <person name="McLaughlin D.J."/>
            <person name="Morgenstern I."/>
            <person name="Morin E."/>
            <person name="Murat C."/>
            <person name="Nagy L.G."/>
            <person name="Nolan M."/>
            <person name="Ohm R.A."/>
            <person name="Patyshakuliyeva A."/>
            <person name="Rokas A."/>
            <person name="Ruiz-Duenas F.J."/>
            <person name="Sabat G."/>
            <person name="Salamov A."/>
            <person name="Samejima M."/>
            <person name="Schmutz J."/>
            <person name="Slot J.C."/>
            <person name="St John F."/>
            <person name="Stenlid J."/>
            <person name="Sun H."/>
            <person name="Sun S."/>
            <person name="Syed K."/>
            <person name="Tsang A."/>
            <person name="Wiebenga A."/>
            <person name="Young D."/>
            <person name="Pisabarro A."/>
            <person name="Eastwood D.C."/>
            <person name="Martin F."/>
            <person name="Cullen D."/>
            <person name="Grigoriev I.V."/>
            <person name="Hibbett D.S."/>
        </authorList>
    </citation>
    <scope>NUCLEOTIDE SEQUENCE [LARGE SCALE GENOMIC DNA]</scope>
    <source>
        <strain evidence="2 3">ATCC 11539</strain>
    </source>
</reference>
<keyword evidence="1" id="KW-0472">Membrane</keyword>
<proteinExistence type="predicted"/>
<keyword evidence="1" id="KW-0812">Transmembrane</keyword>
<organism evidence="2 3">
    <name type="scientific">Gloeophyllum trabeum (strain ATCC 11539 / FP-39264 / Madison 617)</name>
    <name type="common">Brown rot fungus</name>
    <dbReference type="NCBI Taxonomy" id="670483"/>
    <lineage>
        <taxon>Eukaryota</taxon>
        <taxon>Fungi</taxon>
        <taxon>Dikarya</taxon>
        <taxon>Basidiomycota</taxon>
        <taxon>Agaricomycotina</taxon>
        <taxon>Agaricomycetes</taxon>
        <taxon>Gloeophyllales</taxon>
        <taxon>Gloeophyllaceae</taxon>
        <taxon>Gloeophyllum</taxon>
    </lineage>
</organism>
<evidence type="ECO:0000313" key="3">
    <source>
        <dbReference type="Proteomes" id="UP000030669"/>
    </source>
</evidence>
<keyword evidence="1" id="KW-1133">Transmembrane helix</keyword>
<evidence type="ECO:0000256" key="1">
    <source>
        <dbReference type="SAM" id="Phobius"/>
    </source>
</evidence>
<name>S7QB90_GLOTA</name>
<dbReference type="KEGG" id="gtr:GLOTRDRAFT_93004"/>
<dbReference type="Proteomes" id="UP000030669">
    <property type="component" value="Unassembled WGS sequence"/>
</dbReference>
<dbReference type="EMBL" id="KB469300">
    <property type="protein sequence ID" value="EPQ56598.1"/>
    <property type="molecule type" value="Genomic_DNA"/>
</dbReference>
<dbReference type="AlphaFoldDB" id="S7QB90"/>
<keyword evidence="3" id="KW-1185">Reference proteome</keyword>
<dbReference type="RefSeq" id="XP_007865306.1">
    <property type="nucleotide sequence ID" value="XM_007867115.1"/>
</dbReference>
<feature type="transmembrane region" description="Helical" evidence="1">
    <location>
        <begin position="50"/>
        <end position="71"/>
    </location>
</feature>